<accession>X1W3D0</accession>
<dbReference type="AlphaFoldDB" id="X1W3D0"/>
<keyword evidence="1" id="KW-1133">Transmembrane helix</keyword>
<sequence length="54" mass="6522">MPQMAPMYWLILFIYFVGLFMFYVVMVYYFFLPVKSGTESGVSDEVRSGFMWLW</sequence>
<evidence type="ECO:0000256" key="1">
    <source>
        <dbReference type="SAM" id="Phobius"/>
    </source>
</evidence>
<proteinExistence type="predicted"/>
<keyword evidence="1" id="KW-0472">Membrane</keyword>
<protein>
    <submittedName>
        <fullName evidence="2">ATP synthase F0 subunit 8</fullName>
    </submittedName>
</protein>
<name>X1W3D0_9INSE</name>
<dbReference type="EMBL" id="GU479735">
    <property type="protein sequence ID" value="ADD62147.1"/>
    <property type="molecule type" value="Genomic_DNA"/>
</dbReference>
<geneLocation type="mitochondrion" evidence="2"/>
<keyword evidence="2" id="KW-0496">Mitochondrion</keyword>
<reference evidence="2" key="1">
    <citation type="submission" date="2010-01" db="EMBL/GenBank/DDBJ databases">
        <title>The complete mitochondrial genome of Alainites yixiani (Insecta: Ephemeroptera).</title>
        <authorList>
            <person name="Jia Y."/>
            <person name="Zhou C."/>
        </authorList>
    </citation>
    <scope>NUCLEOTIDE SEQUENCE</scope>
</reference>
<keyword evidence="1" id="KW-0812">Transmembrane</keyword>
<gene>
    <name evidence="2" type="primary">ATP8</name>
</gene>
<evidence type="ECO:0000313" key="2">
    <source>
        <dbReference type="EMBL" id="ADD62147.1"/>
    </source>
</evidence>
<feature type="transmembrane region" description="Helical" evidence="1">
    <location>
        <begin position="7"/>
        <end position="31"/>
    </location>
</feature>
<organism evidence="2">
    <name type="scientific">Takobia yixiani</name>
    <dbReference type="NCBI Taxonomy" id="743459"/>
    <lineage>
        <taxon>Eukaryota</taxon>
        <taxon>Metazoa</taxon>
        <taxon>Ecdysozoa</taxon>
        <taxon>Arthropoda</taxon>
        <taxon>Hexapoda</taxon>
        <taxon>Insecta</taxon>
        <taxon>Pterygota</taxon>
        <taxon>Palaeoptera</taxon>
        <taxon>Ephemeroptera</taxon>
        <taxon>Pisciforma</taxon>
        <taxon>Baetidae</taxon>
        <taxon>Takobia</taxon>
    </lineage>
</organism>